<dbReference type="RefSeq" id="WP_034649579.1">
    <property type="nucleotide sequence ID" value="NZ_BCVB01000001.1"/>
</dbReference>
<feature type="domain" description="Glycosyltransferase 2-like" evidence="1">
    <location>
        <begin position="262"/>
        <end position="382"/>
    </location>
</feature>
<dbReference type="InterPro" id="IPR029044">
    <property type="entry name" value="Nucleotide-diphossugar_trans"/>
</dbReference>
<dbReference type="HOGENOM" id="CLU_049288_1_0_9"/>
<dbReference type="EMBL" id="CP009920">
    <property type="protein sequence ID" value="AJI21711.1"/>
    <property type="molecule type" value="Genomic_DNA"/>
</dbReference>
<dbReference type="Proteomes" id="UP000031829">
    <property type="component" value="Chromosome"/>
</dbReference>
<proteinExistence type="predicted"/>
<dbReference type="GO" id="GO:0016740">
    <property type="term" value="F:transferase activity"/>
    <property type="evidence" value="ECO:0007669"/>
    <property type="project" value="UniProtKB-KW"/>
</dbReference>
<dbReference type="AlphaFoldDB" id="A0A0B6ADW2"/>
<dbReference type="Gene3D" id="3.90.550.10">
    <property type="entry name" value="Spore Coat Polysaccharide Biosynthesis Protein SpsA, Chain A"/>
    <property type="match status" value="2"/>
</dbReference>
<reference evidence="2 3" key="1">
    <citation type="journal article" date="2015" name="Genome Announc.">
        <title>Complete genome sequences for 35 biothreat assay-relevant bacillus species.</title>
        <authorList>
            <person name="Johnson S.L."/>
            <person name="Daligault H.E."/>
            <person name="Davenport K.W."/>
            <person name="Jaissle J."/>
            <person name="Frey K.G."/>
            <person name="Ladner J.T."/>
            <person name="Broomall S.M."/>
            <person name="Bishop-Lilly K.A."/>
            <person name="Bruce D.C."/>
            <person name="Gibbons H.S."/>
            <person name="Coyne S.R."/>
            <person name="Lo C.C."/>
            <person name="Meincke L."/>
            <person name="Munk A.C."/>
            <person name="Koroleva G.I."/>
            <person name="Rosenzweig C.N."/>
            <person name="Palacios G.F."/>
            <person name="Redden C.L."/>
            <person name="Minogue T.D."/>
            <person name="Chain P.S."/>
        </authorList>
    </citation>
    <scope>NUCLEOTIDE SEQUENCE [LARGE SCALE GENOMIC DNA]</scope>
    <source>
        <strain evidence="3">ATCC 14581 / DSM 32 / JCM 2506 / NBRC 15308 / NCIMB 9376 / NCTC 10342 / NRRL B-14308 / VKM B-512</strain>
    </source>
</reference>
<feature type="domain" description="Glycosyltransferase 2-like" evidence="1">
    <location>
        <begin position="4"/>
        <end position="107"/>
    </location>
</feature>
<sequence>MKVSVIIPACNEEDSLLPVLKEAQKIKPFEIIVVVNGSSDATKAIAEDAGCRVIYYEEALGINIGRAIGAKKAKGDILLFLDGDIAVPHEELMKYTKAIETGHDIALNDLTWIMKRKVRPHSVSIAKYMLNLCLQREDLSVQALTAIPHAIKKTSAAEIGYENLAHPPLAQTIALLKGMSIVAPCSSDVIYTNKIRTTHKTIPTNSPFPISTNYIIGDHIKALAHLIEEKGIRGGLTDGDRNRDVVSSYTPSVKRKAGVKYSAVIPVGEEKETIANVIKEVKKAGVEEIIVVANGADEVTVKRAIEEGATVLHYKQRLGHNVPRAIGAMYSSGEICLFIDGDIVISAEDLRRFLEAADQGIDVALNNLECLLDEVHPIHSVSAAKYFLNLVCKRPDLTINTTTAIPHVIKRDVMEKVGYDSLIIPPLFQLKSIMYGFTVHPVHFVDVARTNRIRKEHMKVKGLAASTQRILGDYVEAMAYYISQTSERGEFLPDIRRHDLLFEVLKNE</sequence>
<keyword evidence="2" id="KW-0808">Transferase</keyword>
<dbReference type="GeneID" id="93644286"/>
<evidence type="ECO:0000259" key="1">
    <source>
        <dbReference type="Pfam" id="PF00535"/>
    </source>
</evidence>
<gene>
    <name evidence="2" type="ORF">BG04_802</name>
</gene>
<dbReference type="InterPro" id="IPR050256">
    <property type="entry name" value="Glycosyltransferase_2"/>
</dbReference>
<dbReference type="InterPro" id="IPR001173">
    <property type="entry name" value="Glyco_trans_2-like"/>
</dbReference>
<name>A0A0B6ADW2_PRIM2</name>
<dbReference type="PANTHER" id="PTHR48090:SF7">
    <property type="entry name" value="RFBJ PROTEIN"/>
    <property type="match status" value="1"/>
</dbReference>
<evidence type="ECO:0000313" key="3">
    <source>
        <dbReference type="Proteomes" id="UP000031829"/>
    </source>
</evidence>
<dbReference type="KEGG" id="bmeg:BG04_802"/>
<dbReference type="Pfam" id="PF00535">
    <property type="entry name" value="Glycos_transf_2"/>
    <property type="match status" value="2"/>
</dbReference>
<dbReference type="SUPFAM" id="SSF53448">
    <property type="entry name" value="Nucleotide-diphospho-sugar transferases"/>
    <property type="match status" value="2"/>
</dbReference>
<evidence type="ECO:0000313" key="2">
    <source>
        <dbReference type="EMBL" id="AJI21711.1"/>
    </source>
</evidence>
<accession>A0A0B6ADW2</accession>
<dbReference type="PANTHER" id="PTHR48090">
    <property type="entry name" value="UNDECAPRENYL-PHOSPHATE 4-DEOXY-4-FORMAMIDO-L-ARABINOSE TRANSFERASE-RELATED"/>
    <property type="match status" value="1"/>
</dbReference>
<dbReference type="CDD" id="cd00761">
    <property type="entry name" value="Glyco_tranf_GTA_type"/>
    <property type="match status" value="2"/>
</dbReference>
<protein>
    <submittedName>
        <fullName evidence="2">Glycosyltransferase like 2 family protein</fullName>
    </submittedName>
</protein>
<organism evidence="2 3">
    <name type="scientific">Priestia megaterium (strain ATCC 14581 / DSM 32 / CCUG 1817 / JCM 2506 / NBRC 15308 / NCIMB 9376 / NCTC 10342 / NRRL B-14308 / VKM B-512 / Ford 19)</name>
    <name type="common">Bacillus megaterium</name>
    <dbReference type="NCBI Taxonomy" id="1348623"/>
    <lineage>
        <taxon>Bacteria</taxon>
        <taxon>Bacillati</taxon>
        <taxon>Bacillota</taxon>
        <taxon>Bacilli</taxon>
        <taxon>Bacillales</taxon>
        <taxon>Bacillaceae</taxon>
        <taxon>Priestia</taxon>
    </lineage>
</organism>